<sequence length="55" mass="5941">MTRLTDNAHCPLKRQANAPDFALPARWFTMQAIAVHGTPTQAPGAAVIGYSFRAT</sequence>
<dbReference type="AlphaFoldDB" id="A0A6S4TQ97"/>
<reference evidence="1 2" key="1">
    <citation type="submission" date="2019-12" db="EMBL/GenBank/DDBJ databases">
        <title>complete genome sequences of Aeromonas caviae str. WP2-W18-ESBL-01 isolated from wastewater treatment plant effluent.</title>
        <authorList>
            <person name="Sekizuka T."/>
            <person name="Itokawa K."/>
            <person name="Yatsu K."/>
            <person name="Inamine Y."/>
            <person name="Kuroda M."/>
        </authorList>
    </citation>
    <scope>NUCLEOTIDE SEQUENCE [LARGE SCALE GENOMIC DNA]</scope>
    <source>
        <strain evidence="1 2">WP2-W18-ESBL-01</strain>
    </source>
</reference>
<dbReference type="EMBL" id="AP021927">
    <property type="protein sequence ID" value="BBQ30959.1"/>
    <property type="molecule type" value="Genomic_DNA"/>
</dbReference>
<protein>
    <submittedName>
        <fullName evidence="1">Uncharacterized protein</fullName>
    </submittedName>
</protein>
<proteinExistence type="predicted"/>
<gene>
    <name evidence="1" type="ORF">WP2W18E01_25410</name>
</gene>
<dbReference type="Proteomes" id="UP000515756">
    <property type="component" value="Chromosome"/>
</dbReference>
<evidence type="ECO:0000313" key="2">
    <source>
        <dbReference type="Proteomes" id="UP000515756"/>
    </source>
</evidence>
<organism evidence="1 2">
    <name type="scientific">Aeromonas caviae</name>
    <name type="common">Aeromonas punctata</name>
    <dbReference type="NCBI Taxonomy" id="648"/>
    <lineage>
        <taxon>Bacteria</taxon>
        <taxon>Pseudomonadati</taxon>
        <taxon>Pseudomonadota</taxon>
        <taxon>Gammaproteobacteria</taxon>
        <taxon>Aeromonadales</taxon>
        <taxon>Aeromonadaceae</taxon>
        <taxon>Aeromonas</taxon>
    </lineage>
</organism>
<accession>A0A6S4TQ97</accession>
<name>A0A6S4TQ97_AERCA</name>
<evidence type="ECO:0000313" key="1">
    <source>
        <dbReference type="EMBL" id="BBQ30959.1"/>
    </source>
</evidence>